<evidence type="ECO:0008006" key="4">
    <source>
        <dbReference type="Google" id="ProtNLM"/>
    </source>
</evidence>
<evidence type="ECO:0000256" key="1">
    <source>
        <dbReference type="SAM" id="Phobius"/>
    </source>
</evidence>
<dbReference type="EMBL" id="CAADFV010000022">
    <property type="protein sequence ID" value="VFK54684.1"/>
    <property type="molecule type" value="Genomic_DNA"/>
</dbReference>
<keyword evidence="1" id="KW-1133">Transmembrane helix</keyword>
<evidence type="ECO:0000313" key="2">
    <source>
        <dbReference type="EMBL" id="VFK53466.1"/>
    </source>
</evidence>
<dbReference type="AlphaFoldDB" id="A0A450ZLM3"/>
<dbReference type="EMBL" id="CAADFY010000021">
    <property type="protein sequence ID" value="VFK53466.1"/>
    <property type="molecule type" value="Genomic_DNA"/>
</dbReference>
<name>A0A450ZLM3_9GAMM</name>
<keyword evidence="1" id="KW-0812">Transmembrane</keyword>
<evidence type="ECO:0000313" key="3">
    <source>
        <dbReference type="EMBL" id="VFK54684.1"/>
    </source>
</evidence>
<accession>A0A450ZLM3</accession>
<gene>
    <name evidence="3" type="ORF">BECKTUN1418E_GA0071001_102221</name>
    <name evidence="2" type="ORF">BECKTUN1418F_GA0071002_102121</name>
</gene>
<reference evidence="3" key="1">
    <citation type="submission" date="2019-02" db="EMBL/GenBank/DDBJ databases">
        <authorList>
            <person name="Gruber-Vodicka R. H."/>
            <person name="Seah K. B. B."/>
        </authorList>
    </citation>
    <scope>NUCLEOTIDE SEQUENCE</scope>
    <source>
        <strain evidence="3">BECK_BY2</strain>
        <strain evidence="2">BECK_BY3</strain>
    </source>
</reference>
<keyword evidence="1" id="KW-0472">Membrane</keyword>
<sequence length="114" mass="12191">MGEHTLLSIQVYALAIVISLLVAVMIRGVVITLSVLGEKTSVTAAIADPVMVDKSDDNHIAAITAAVWATVGPYRIVHIEPTDRGRIWATQGLLTHHTSHAVGNRTKRWGSGSN</sequence>
<organism evidence="3">
    <name type="scientific">Candidatus Kentrum sp. TUN</name>
    <dbReference type="NCBI Taxonomy" id="2126343"/>
    <lineage>
        <taxon>Bacteria</taxon>
        <taxon>Pseudomonadati</taxon>
        <taxon>Pseudomonadota</taxon>
        <taxon>Gammaproteobacteria</taxon>
        <taxon>Candidatus Kentrum</taxon>
    </lineage>
</organism>
<protein>
    <recommendedName>
        <fullName evidence="4">Oxaloacetate decarboxylase, gamma chain</fullName>
    </recommendedName>
</protein>
<proteinExistence type="predicted"/>
<feature type="transmembrane region" description="Helical" evidence="1">
    <location>
        <begin position="12"/>
        <end position="36"/>
    </location>
</feature>